<evidence type="ECO:0000313" key="5">
    <source>
        <dbReference type="Proteomes" id="UP000557193"/>
    </source>
</evidence>
<protein>
    <submittedName>
        <fullName evidence="4">Phospholipid-binding lipoprotein MlaA</fullName>
    </submittedName>
</protein>
<dbReference type="InterPro" id="IPR007428">
    <property type="entry name" value="MlaA"/>
</dbReference>
<dbReference type="Pfam" id="PF04333">
    <property type="entry name" value="MlaA"/>
    <property type="match status" value="1"/>
</dbReference>
<evidence type="ECO:0000256" key="3">
    <source>
        <dbReference type="SAM" id="SignalP"/>
    </source>
</evidence>
<sequence length="254" mass="28756">MAKYLFLALLLTAPLAQAEHGADADGYTRPLEHLKINPALDQREFERSTLDALDIYDPWESWNRRVYHFNYRADQWVMLPVVRGYEKVTPGLVRTGVSNFFSNLGDVPNLLNSLLQLKGKRSMEITGRLLFNTTIGVFGLWDPASRMGLDKQSEDFGQTLGFYGMPDGPFVMLPLLGPSNLRDTGGLVVDFAAESQVNFLNVAEVSSDHPEITLLRAIDKRYSTPLRYGQLNSPFEYVKLRYVYSKARDLQIAE</sequence>
<dbReference type="GO" id="GO:0120010">
    <property type="term" value="P:intermembrane phospholipid transfer"/>
    <property type="evidence" value="ECO:0007669"/>
    <property type="project" value="TreeGrafter"/>
</dbReference>
<organism evidence="4 5">
    <name type="scientific">Pseudomonas fluvialis</name>
    <dbReference type="NCBI Taxonomy" id="1793966"/>
    <lineage>
        <taxon>Bacteria</taxon>
        <taxon>Pseudomonadati</taxon>
        <taxon>Pseudomonadota</taxon>
        <taxon>Gammaproteobacteria</taxon>
        <taxon>Pseudomonadales</taxon>
        <taxon>Pseudomonadaceae</taxon>
        <taxon>Pseudomonas</taxon>
    </lineage>
</organism>
<dbReference type="EMBL" id="JACHLL010000002">
    <property type="protein sequence ID" value="MBB6341270.1"/>
    <property type="molecule type" value="Genomic_DNA"/>
</dbReference>
<dbReference type="AlphaFoldDB" id="A0A7X0ETX2"/>
<dbReference type="RefSeq" id="WP_184681875.1">
    <property type="nucleotide sequence ID" value="NZ_JACHLL010000002.1"/>
</dbReference>
<evidence type="ECO:0000313" key="4">
    <source>
        <dbReference type="EMBL" id="MBB6341270.1"/>
    </source>
</evidence>
<dbReference type="PANTHER" id="PTHR30035:SF3">
    <property type="entry name" value="INTERMEMBRANE PHOSPHOLIPID TRANSPORT SYSTEM LIPOPROTEIN MLAA"/>
    <property type="match status" value="1"/>
</dbReference>
<feature type="signal peptide" evidence="3">
    <location>
        <begin position="1"/>
        <end position="18"/>
    </location>
</feature>
<keyword evidence="5" id="KW-1185">Reference proteome</keyword>
<dbReference type="PANTHER" id="PTHR30035">
    <property type="entry name" value="LIPOPROTEIN VACJ-RELATED"/>
    <property type="match status" value="1"/>
</dbReference>
<dbReference type="Proteomes" id="UP000557193">
    <property type="component" value="Unassembled WGS sequence"/>
</dbReference>
<proteinExistence type="inferred from homology"/>
<accession>A0A7X0ETX2</accession>
<dbReference type="PRINTS" id="PR01805">
    <property type="entry name" value="VACJLIPOPROT"/>
</dbReference>
<name>A0A7X0ETX2_9PSED</name>
<dbReference type="GO" id="GO:0016020">
    <property type="term" value="C:membrane"/>
    <property type="evidence" value="ECO:0007669"/>
    <property type="project" value="InterPro"/>
</dbReference>
<comment type="similarity">
    <text evidence="1">Belongs to the MlaA family.</text>
</comment>
<feature type="chain" id="PRO_5031218696" evidence="3">
    <location>
        <begin position="19"/>
        <end position="254"/>
    </location>
</feature>
<gene>
    <name evidence="4" type="ORF">HNP49_001427</name>
</gene>
<evidence type="ECO:0000256" key="2">
    <source>
        <dbReference type="ARBA" id="ARBA00022729"/>
    </source>
</evidence>
<keyword evidence="2 3" id="KW-0732">Signal</keyword>
<keyword evidence="4" id="KW-0449">Lipoprotein</keyword>
<reference evidence="4 5" key="1">
    <citation type="submission" date="2020-08" db="EMBL/GenBank/DDBJ databases">
        <title>Functional genomics of gut bacteria from endangered species of beetles.</title>
        <authorList>
            <person name="Carlos-Shanley C."/>
        </authorList>
    </citation>
    <scope>NUCLEOTIDE SEQUENCE [LARGE SCALE GENOMIC DNA]</scope>
    <source>
        <strain evidence="4 5">S00202</strain>
    </source>
</reference>
<comment type="caution">
    <text evidence="4">The sequence shown here is derived from an EMBL/GenBank/DDBJ whole genome shotgun (WGS) entry which is preliminary data.</text>
</comment>
<evidence type="ECO:0000256" key="1">
    <source>
        <dbReference type="ARBA" id="ARBA00010634"/>
    </source>
</evidence>